<name>A0A7G9WEV1_9FIRM</name>
<dbReference type="SUPFAM" id="SSF46785">
    <property type="entry name" value="Winged helix' DNA-binding domain"/>
    <property type="match status" value="1"/>
</dbReference>
<dbReference type="InterPro" id="IPR036390">
    <property type="entry name" value="WH_DNA-bd_sf"/>
</dbReference>
<gene>
    <name evidence="5" type="ORF">H6X83_09665</name>
</gene>
<evidence type="ECO:0000259" key="4">
    <source>
        <dbReference type="PROSITE" id="PS50949"/>
    </source>
</evidence>
<keyword evidence="1" id="KW-0805">Transcription regulation</keyword>
<protein>
    <submittedName>
        <fullName evidence="5">GntR family transcriptional regulator</fullName>
    </submittedName>
</protein>
<dbReference type="CDD" id="cd07377">
    <property type="entry name" value="WHTH_GntR"/>
    <property type="match status" value="1"/>
</dbReference>
<dbReference type="Gene3D" id="1.10.10.10">
    <property type="entry name" value="Winged helix-like DNA-binding domain superfamily/Winged helix DNA-binding domain"/>
    <property type="match status" value="1"/>
</dbReference>
<dbReference type="PANTHER" id="PTHR38445:SF10">
    <property type="entry name" value="GNTR-FAMILY TRANSCRIPTIONAL REGULATOR"/>
    <property type="match status" value="1"/>
</dbReference>
<evidence type="ECO:0000313" key="6">
    <source>
        <dbReference type="Proteomes" id="UP000516046"/>
    </source>
</evidence>
<dbReference type="GO" id="GO:0003700">
    <property type="term" value="F:DNA-binding transcription factor activity"/>
    <property type="evidence" value="ECO:0007669"/>
    <property type="project" value="InterPro"/>
</dbReference>
<evidence type="ECO:0000313" key="5">
    <source>
        <dbReference type="EMBL" id="QNO17213.1"/>
    </source>
</evidence>
<dbReference type="AlphaFoldDB" id="A0A7G9WEV1"/>
<dbReference type="SMART" id="SM00345">
    <property type="entry name" value="HTH_GNTR"/>
    <property type="match status" value="1"/>
</dbReference>
<keyword evidence="3" id="KW-0804">Transcription</keyword>
<dbReference type="InterPro" id="IPR036388">
    <property type="entry name" value="WH-like_DNA-bd_sf"/>
</dbReference>
<dbReference type="GO" id="GO:0003677">
    <property type="term" value="F:DNA binding"/>
    <property type="evidence" value="ECO:0007669"/>
    <property type="project" value="UniProtKB-KW"/>
</dbReference>
<accession>A0A7G9WEV1</accession>
<keyword evidence="6" id="KW-1185">Reference proteome</keyword>
<dbReference type="PROSITE" id="PS50949">
    <property type="entry name" value="HTH_GNTR"/>
    <property type="match status" value="1"/>
</dbReference>
<dbReference type="InterPro" id="IPR000524">
    <property type="entry name" value="Tscrpt_reg_HTH_GntR"/>
</dbReference>
<sequence>MTFQDDQPIFLQLAQQLEDGILSGAYPEESQVPSITEYSVTYKINPATALKGINQLVDAGLLYKKRGVGMFVAKGAQEQLRNKRRECFYHDYIEAAVREAKNLGLTATELAEMMKRGFENVD</sequence>
<dbReference type="RefSeq" id="WP_212506281.1">
    <property type="nucleotide sequence ID" value="NZ_CP060696.1"/>
</dbReference>
<evidence type="ECO:0000256" key="1">
    <source>
        <dbReference type="ARBA" id="ARBA00023015"/>
    </source>
</evidence>
<dbReference type="Pfam" id="PF00392">
    <property type="entry name" value="GntR"/>
    <property type="match status" value="1"/>
</dbReference>
<keyword evidence="2" id="KW-0238">DNA-binding</keyword>
<evidence type="ECO:0000256" key="3">
    <source>
        <dbReference type="ARBA" id="ARBA00023163"/>
    </source>
</evidence>
<reference evidence="5 6" key="1">
    <citation type="submission" date="2020-08" db="EMBL/GenBank/DDBJ databases">
        <authorList>
            <person name="Ren C."/>
            <person name="Gu Y."/>
            <person name="Xu Y."/>
        </authorList>
    </citation>
    <scope>NUCLEOTIDE SEQUENCE [LARGE SCALE GENOMIC DNA]</scope>
    <source>
        <strain evidence="5 6">LBM18003</strain>
    </source>
</reference>
<organism evidence="5 6">
    <name type="scientific">Caproicibacterium amylolyticum</name>
    <dbReference type="NCBI Taxonomy" id="2766537"/>
    <lineage>
        <taxon>Bacteria</taxon>
        <taxon>Bacillati</taxon>
        <taxon>Bacillota</taxon>
        <taxon>Clostridia</taxon>
        <taxon>Eubacteriales</taxon>
        <taxon>Oscillospiraceae</taxon>
        <taxon>Caproicibacterium</taxon>
    </lineage>
</organism>
<feature type="domain" description="HTH gntR-type" evidence="4">
    <location>
        <begin position="7"/>
        <end position="75"/>
    </location>
</feature>
<dbReference type="KEGG" id="caml:H6X83_09665"/>
<dbReference type="Proteomes" id="UP000516046">
    <property type="component" value="Chromosome"/>
</dbReference>
<dbReference type="PANTHER" id="PTHR38445">
    <property type="entry name" value="HTH-TYPE TRANSCRIPTIONAL REPRESSOR YTRA"/>
    <property type="match status" value="1"/>
</dbReference>
<evidence type="ECO:0000256" key="2">
    <source>
        <dbReference type="ARBA" id="ARBA00023125"/>
    </source>
</evidence>
<dbReference type="EMBL" id="CP060696">
    <property type="protein sequence ID" value="QNO17213.1"/>
    <property type="molecule type" value="Genomic_DNA"/>
</dbReference>
<proteinExistence type="predicted"/>